<evidence type="ECO:0000313" key="1">
    <source>
        <dbReference type="EMBL" id="MDO7253953.1"/>
    </source>
</evidence>
<accession>A0AA90TAD3</accession>
<dbReference type="AlphaFoldDB" id="A0AA90TAD3"/>
<proteinExistence type="predicted"/>
<evidence type="ECO:0000313" key="4">
    <source>
        <dbReference type="Proteomes" id="UP001240777"/>
    </source>
</evidence>
<dbReference type="Proteomes" id="UP001240777">
    <property type="component" value="Unassembled WGS sequence"/>
</dbReference>
<evidence type="ECO:0000313" key="3">
    <source>
        <dbReference type="Proteomes" id="UP001177258"/>
    </source>
</evidence>
<reference evidence="1 3" key="3">
    <citation type="journal article" date="2024" name="Syst. Appl. Microbiol.">
        <title>Helicobacter cappadocius sp. nov., from lizards: The first psychrotrophic Helicobacter species.</title>
        <authorList>
            <person name="Aydin F."/>
            <person name="Tarhane S."/>
            <person name="Karakaya E."/>
            <person name="Abay S."/>
            <person name="Kayman T."/>
            <person name="Guran O."/>
            <person name="Bozkurt E."/>
            <person name="Uzum N."/>
            <person name="Avci A."/>
            <person name="Olgun K."/>
            <person name="Jablonski D."/>
            <person name="Guran C."/>
            <person name="Burcin Saticioglu I."/>
        </authorList>
    </citation>
    <scope>NUCLEOTIDE SEQUENCE [LARGE SCALE GENOMIC DNA]</scope>
    <source>
        <strain evidence="1">Faydin-H75</strain>
        <strain evidence="3">faydin-H76</strain>
    </source>
</reference>
<keyword evidence="4" id="KW-1185">Reference proteome</keyword>
<reference evidence="2 4" key="1">
    <citation type="submission" date="2023-07" db="EMBL/GenBank/DDBJ databases">
        <title>Unpublished Manusciprt.</title>
        <authorList>
            <person name="Aydin F."/>
            <person name="Tarhane S."/>
            <person name="Saticioglu I.B."/>
            <person name="Karakaya E."/>
            <person name="Abay S."/>
            <person name="Guran O."/>
            <person name="Bozkurt E."/>
            <person name="Uzum N."/>
            <person name="Olgun K."/>
            <person name="Jablonski D."/>
        </authorList>
    </citation>
    <scope>NUCLEOTIDE SEQUENCE</scope>
    <source>
        <strain evidence="4">faydin-H75</strain>
        <strain evidence="2">Faydin-H76</strain>
    </source>
</reference>
<sequence length="45" mass="5116">MEESNHLTKEEAVELAKYGIEVQTQSQAIEIALLEQEIEKNNKGE</sequence>
<reference evidence="1" key="2">
    <citation type="submission" date="2023-07" db="EMBL/GenBank/DDBJ databases">
        <authorList>
            <person name="Aydin F."/>
            <person name="Tarhane S."/>
            <person name="Saticioglu I.B."/>
            <person name="Karakaya E."/>
            <person name="Abay S."/>
            <person name="Guran O."/>
            <person name="Bozkurt E."/>
            <person name="Uzum N."/>
            <person name="Olgun K."/>
            <person name="Jablonski D."/>
        </authorList>
    </citation>
    <scope>NUCLEOTIDE SEQUENCE</scope>
    <source>
        <strain evidence="1">Faydin-H75</strain>
    </source>
</reference>
<name>A0AA90TAD3_9HELI</name>
<protein>
    <submittedName>
        <fullName evidence="2">Uncharacterized protein</fullName>
    </submittedName>
</protein>
<evidence type="ECO:0000313" key="2">
    <source>
        <dbReference type="EMBL" id="MDP2539827.1"/>
    </source>
</evidence>
<dbReference type="EMBL" id="JAUPEV010000026">
    <property type="protein sequence ID" value="MDO7253953.1"/>
    <property type="molecule type" value="Genomic_DNA"/>
</dbReference>
<organism evidence="2 3">
    <name type="scientific">Helicobacter cappadocius</name>
    <dbReference type="NCBI Taxonomy" id="3063998"/>
    <lineage>
        <taxon>Bacteria</taxon>
        <taxon>Pseudomonadati</taxon>
        <taxon>Campylobacterota</taxon>
        <taxon>Epsilonproteobacteria</taxon>
        <taxon>Campylobacterales</taxon>
        <taxon>Helicobacteraceae</taxon>
        <taxon>Helicobacter</taxon>
    </lineage>
</organism>
<dbReference type="EMBL" id="JAUYZK010000024">
    <property type="protein sequence ID" value="MDP2539827.1"/>
    <property type="molecule type" value="Genomic_DNA"/>
</dbReference>
<dbReference type="RefSeq" id="WP_305517788.1">
    <property type="nucleotide sequence ID" value="NZ_JAUPEV010000026.1"/>
</dbReference>
<comment type="caution">
    <text evidence="2">The sequence shown here is derived from an EMBL/GenBank/DDBJ whole genome shotgun (WGS) entry which is preliminary data.</text>
</comment>
<dbReference type="Proteomes" id="UP001177258">
    <property type="component" value="Unassembled WGS sequence"/>
</dbReference>
<gene>
    <name evidence="1" type="ORF">Q5I04_08575</name>
    <name evidence="2" type="ORF">Q5I06_08605</name>
</gene>